<dbReference type="InterPro" id="IPR014029">
    <property type="entry name" value="NADH_UbQ_OxRdtase_49kDa_CS"/>
</dbReference>
<dbReference type="PANTHER" id="PTHR11993:SF10">
    <property type="entry name" value="NADH DEHYDROGENASE [UBIQUINONE] IRON-SULFUR PROTEIN 2, MITOCHONDRIAL"/>
    <property type="match status" value="1"/>
</dbReference>
<comment type="similarity">
    <text evidence="1 7">Belongs to the complex I 49 kDa subunit family.</text>
</comment>
<dbReference type="GO" id="GO:0016651">
    <property type="term" value="F:oxidoreductase activity, acting on NAD(P)H"/>
    <property type="evidence" value="ECO:0007669"/>
    <property type="project" value="InterPro"/>
</dbReference>
<protein>
    <recommendedName>
        <fullName evidence="5">Complex I-49kD</fullName>
    </recommendedName>
    <alternativeName>
        <fullName evidence="6">NADH-ubiquinone oxidoreductase 49 kDa subunit</fullName>
    </alternativeName>
</protein>
<dbReference type="Proteomes" id="UP000887566">
    <property type="component" value="Unplaced"/>
</dbReference>
<keyword evidence="2 7" id="KW-0813">Transport</keyword>
<evidence type="ECO:0000256" key="7">
    <source>
        <dbReference type="RuleBase" id="RU003685"/>
    </source>
</evidence>
<evidence type="ECO:0000256" key="3">
    <source>
        <dbReference type="ARBA" id="ARBA00022967"/>
    </source>
</evidence>
<dbReference type="InterPro" id="IPR029014">
    <property type="entry name" value="NiFe-Hase_large"/>
</dbReference>
<dbReference type="AlphaFoldDB" id="A0A914UYD0"/>
<proteinExistence type="inferred from homology"/>
<dbReference type="WBParaSite" id="PSAMB.scaffold13647size2180.g35595.t1">
    <property type="protein sequence ID" value="PSAMB.scaffold13647size2180.g35595.t1"/>
    <property type="gene ID" value="PSAMB.scaffold13647size2180.g35595"/>
</dbReference>
<name>A0A914UYD0_9BILA</name>
<accession>A0A914UYD0</accession>
<sequence>MSAVLLRSLAAGKANCNVAAAASHVYHHQPSRGAHFHPKIWYPDATFYRQFKRGGTEMMSMEFPDWSRNNLADKMGAIDIDEKLLTNPRRSEDNHGRFREKTVDNMILNFGPQHPAAHGVLRLILELEGEVVIKAIPHIGLLHRATEKLIEHKTYTQALPYFDRLDYVSMMCNEQAFALAIEKLLGIDIPPRAKWIRTLMGELTRIQNHIMGITTHALDIGAMTPFFWMFEEREKLFEFSERVSGARMHANYVRPGGVAWDMPLGLMDDIYDWAVKFPERIDELEDVLTENRIWKARTIDIGLVDAKVAL</sequence>
<feature type="domain" description="NADH-quinone oxidoreductase subunit D" evidence="8">
    <location>
        <begin position="219"/>
        <end position="309"/>
    </location>
</feature>
<organism evidence="9 10">
    <name type="scientific">Plectus sambesii</name>
    <dbReference type="NCBI Taxonomy" id="2011161"/>
    <lineage>
        <taxon>Eukaryota</taxon>
        <taxon>Metazoa</taxon>
        <taxon>Ecdysozoa</taxon>
        <taxon>Nematoda</taxon>
        <taxon>Chromadorea</taxon>
        <taxon>Plectida</taxon>
        <taxon>Plectina</taxon>
        <taxon>Plectoidea</taxon>
        <taxon>Plectidae</taxon>
        <taxon>Plectus</taxon>
    </lineage>
</organism>
<evidence type="ECO:0000313" key="10">
    <source>
        <dbReference type="WBParaSite" id="PSAMB.scaffold13647size2180.g35595.t1"/>
    </source>
</evidence>
<evidence type="ECO:0000256" key="5">
    <source>
        <dbReference type="ARBA" id="ARBA00030505"/>
    </source>
</evidence>
<dbReference type="Gene3D" id="1.10.645.10">
    <property type="entry name" value="Cytochrome-c3 Hydrogenase, chain B"/>
    <property type="match status" value="1"/>
</dbReference>
<dbReference type="InterPro" id="IPR022885">
    <property type="entry name" value="NDH1_su_D/H"/>
</dbReference>
<dbReference type="PROSITE" id="PS00535">
    <property type="entry name" value="COMPLEX1_49K"/>
    <property type="match status" value="1"/>
</dbReference>
<dbReference type="GO" id="GO:0006120">
    <property type="term" value="P:mitochondrial electron transport, NADH to ubiquinone"/>
    <property type="evidence" value="ECO:0007669"/>
    <property type="project" value="TreeGrafter"/>
</dbReference>
<evidence type="ECO:0000256" key="4">
    <source>
        <dbReference type="ARBA" id="ARBA00023027"/>
    </source>
</evidence>
<dbReference type="GO" id="GO:0048038">
    <property type="term" value="F:quinone binding"/>
    <property type="evidence" value="ECO:0007669"/>
    <property type="project" value="InterPro"/>
</dbReference>
<reference evidence="10" key="1">
    <citation type="submission" date="2022-11" db="UniProtKB">
        <authorList>
            <consortium name="WormBaseParasite"/>
        </authorList>
    </citation>
    <scope>IDENTIFICATION</scope>
</reference>
<dbReference type="InterPro" id="IPR001135">
    <property type="entry name" value="NADH_Q_OxRdtase_suD"/>
</dbReference>
<evidence type="ECO:0000259" key="8">
    <source>
        <dbReference type="Pfam" id="PF00346"/>
    </source>
</evidence>
<keyword evidence="3 7" id="KW-1278">Translocase</keyword>
<dbReference type="SUPFAM" id="SSF56762">
    <property type="entry name" value="HydB/Nqo4-like"/>
    <property type="match status" value="1"/>
</dbReference>
<dbReference type="GO" id="GO:0051287">
    <property type="term" value="F:NAD binding"/>
    <property type="evidence" value="ECO:0007669"/>
    <property type="project" value="InterPro"/>
</dbReference>
<dbReference type="GO" id="GO:0005739">
    <property type="term" value="C:mitochondrion"/>
    <property type="evidence" value="ECO:0007669"/>
    <property type="project" value="GOC"/>
</dbReference>
<evidence type="ECO:0000256" key="2">
    <source>
        <dbReference type="ARBA" id="ARBA00022448"/>
    </source>
</evidence>
<evidence type="ECO:0000256" key="6">
    <source>
        <dbReference type="ARBA" id="ARBA00031562"/>
    </source>
</evidence>
<dbReference type="PANTHER" id="PTHR11993">
    <property type="entry name" value="NADH-UBIQUINONE OXIDOREDUCTASE 49 KDA SUBUNIT"/>
    <property type="match status" value="1"/>
</dbReference>
<evidence type="ECO:0000313" key="9">
    <source>
        <dbReference type="Proteomes" id="UP000887566"/>
    </source>
</evidence>
<keyword evidence="4 7" id="KW-0520">NAD</keyword>
<evidence type="ECO:0000256" key="1">
    <source>
        <dbReference type="ARBA" id="ARBA00005769"/>
    </source>
</evidence>
<dbReference type="Pfam" id="PF00346">
    <property type="entry name" value="Complex1_49kDa"/>
    <property type="match status" value="1"/>
</dbReference>
<keyword evidence="9" id="KW-1185">Reference proteome</keyword>